<dbReference type="EMBL" id="BMAO01021311">
    <property type="protein sequence ID" value="GFQ73542.1"/>
    <property type="molecule type" value="Genomic_DNA"/>
</dbReference>
<name>A0A8X6F9F5_TRICU</name>
<evidence type="ECO:0000313" key="2">
    <source>
        <dbReference type="EMBL" id="GFQ73542.1"/>
    </source>
</evidence>
<protein>
    <submittedName>
        <fullName evidence="2">Uncharacterized protein</fullName>
    </submittedName>
</protein>
<proteinExistence type="predicted"/>
<organism evidence="2 3">
    <name type="scientific">Trichonephila clavata</name>
    <name type="common">Joro spider</name>
    <name type="synonym">Nephila clavata</name>
    <dbReference type="NCBI Taxonomy" id="2740835"/>
    <lineage>
        <taxon>Eukaryota</taxon>
        <taxon>Metazoa</taxon>
        <taxon>Ecdysozoa</taxon>
        <taxon>Arthropoda</taxon>
        <taxon>Chelicerata</taxon>
        <taxon>Arachnida</taxon>
        <taxon>Araneae</taxon>
        <taxon>Araneomorphae</taxon>
        <taxon>Entelegynae</taxon>
        <taxon>Araneoidea</taxon>
        <taxon>Nephilidae</taxon>
        <taxon>Trichonephila</taxon>
    </lineage>
</organism>
<dbReference type="Proteomes" id="UP000887116">
    <property type="component" value="Unassembled WGS sequence"/>
</dbReference>
<keyword evidence="3" id="KW-1185">Reference proteome</keyword>
<gene>
    <name evidence="2" type="ORF">TNCT_683951</name>
</gene>
<feature type="compositionally biased region" description="Polar residues" evidence="1">
    <location>
        <begin position="39"/>
        <end position="49"/>
    </location>
</feature>
<comment type="caution">
    <text evidence="2">The sequence shown here is derived from an EMBL/GenBank/DDBJ whole genome shotgun (WGS) entry which is preliminary data.</text>
</comment>
<reference evidence="2" key="1">
    <citation type="submission" date="2020-07" db="EMBL/GenBank/DDBJ databases">
        <title>Multicomponent nature underlies the extraordinary mechanical properties of spider dragline silk.</title>
        <authorList>
            <person name="Kono N."/>
            <person name="Nakamura H."/>
            <person name="Mori M."/>
            <person name="Yoshida Y."/>
            <person name="Ohtoshi R."/>
            <person name="Malay A.D."/>
            <person name="Moran D.A.P."/>
            <person name="Tomita M."/>
            <person name="Numata K."/>
            <person name="Arakawa K."/>
        </authorList>
    </citation>
    <scope>NUCLEOTIDE SEQUENCE</scope>
</reference>
<dbReference type="AlphaFoldDB" id="A0A8X6F9F5"/>
<accession>A0A8X6F9F5</accession>
<evidence type="ECO:0000256" key="1">
    <source>
        <dbReference type="SAM" id="MobiDB-lite"/>
    </source>
</evidence>
<evidence type="ECO:0000313" key="3">
    <source>
        <dbReference type="Proteomes" id="UP000887116"/>
    </source>
</evidence>
<feature type="region of interest" description="Disordered" evidence="1">
    <location>
        <begin position="1"/>
        <end position="75"/>
    </location>
</feature>
<sequence length="75" mass="8227">MNQEEDSATTSPIYSGAKQGPGEGKERIQQRQVGRYEQGPTTYAAQQTPDRGFPLQARGSFFSNISPEEAKDHPA</sequence>